<feature type="transmembrane region" description="Helical" evidence="1">
    <location>
        <begin position="136"/>
        <end position="156"/>
    </location>
</feature>
<evidence type="ECO:0000313" key="2">
    <source>
        <dbReference type="EMBL" id="RYV50589.1"/>
    </source>
</evidence>
<comment type="caution">
    <text evidence="2">The sequence shown here is derived from an EMBL/GenBank/DDBJ whole genome shotgun (WGS) entry which is preliminary data.</text>
</comment>
<accession>A0A4Q5MY74</accession>
<evidence type="ECO:0000313" key="3">
    <source>
        <dbReference type="Proteomes" id="UP000293764"/>
    </source>
</evidence>
<dbReference type="OrthoDB" id="3250762at2"/>
<keyword evidence="1" id="KW-0472">Membrane</keyword>
<dbReference type="EMBL" id="SDWW01000030">
    <property type="protein sequence ID" value="RYV50589.1"/>
    <property type="molecule type" value="Genomic_DNA"/>
</dbReference>
<keyword evidence="3" id="KW-1185">Reference proteome</keyword>
<feature type="transmembrane region" description="Helical" evidence="1">
    <location>
        <begin position="53"/>
        <end position="72"/>
    </location>
</feature>
<feature type="transmembrane region" description="Helical" evidence="1">
    <location>
        <begin position="220"/>
        <end position="243"/>
    </location>
</feature>
<feature type="transmembrane region" description="Helical" evidence="1">
    <location>
        <begin position="188"/>
        <end position="208"/>
    </location>
</feature>
<dbReference type="Proteomes" id="UP000293764">
    <property type="component" value="Unassembled WGS sequence"/>
</dbReference>
<dbReference type="AlphaFoldDB" id="A0A4Q5MY74"/>
<reference evidence="2 3" key="1">
    <citation type="submission" date="2019-01" db="EMBL/GenBank/DDBJ databases">
        <title>Novel species of Cellulomonas.</title>
        <authorList>
            <person name="Liu Q."/>
            <person name="Xin Y.-H."/>
        </authorList>
    </citation>
    <scope>NUCLEOTIDE SEQUENCE [LARGE SCALE GENOMIC DNA]</scope>
    <source>
        <strain evidence="2 3">HLT2-17</strain>
    </source>
</reference>
<proteinExistence type="predicted"/>
<protein>
    <recommendedName>
        <fullName evidence="4">Permease</fullName>
    </recommendedName>
</protein>
<keyword evidence="1" id="KW-0812">Transmembrane</keyword>
<keyword evidence="1" id="KW-1133">Transmembrane helix</keyword>
<evidence type="ECO:0000256" key="1">
    <source>
        <dbReference type="SAM" id="Phobius"/>
    </source>
</evidence>
<evidence type="ECO:0008006" key="4">
    <source>
        <dbReference type="Google" id="ProtNLM"/>
    </source>
</evidence>
<feature type="transmembrane region" description="Helical" evidence="1">
    <location>
        <begin position="163"/>
        <end position="182"/>
    </location>
</feature>
<feature type="transmembrane region" description="Helical" evidence="1">
    <location>
        <begin position="28"/>
        <end position="46"/>
    </location>
</feature>
<organism evidence="2 3">
    <name type="scientific">Pengzhenrongella frigida</name>
    <dbReference type="NCBI Taxonomy" id="1259133"/>
    <lineage>
        <taxon>Bacteria</taxon>
        <taxon>Bacillati</taxon>
        <taxon>Actinomycetota</taxon>
        <taxon>Actinomycetes</taxon>
        <taxon>Micrococcales</taxon>
        <taxon>Pengzhenrongella</taxon>
    </lineage>
</organism>
<feature type="transmembrane region" description="Helical" evidence="1">
    <location>
        <begin position="78"/>
        <end position="95"/>
    </location>
</feature>
<dbReference type="RefSeq" id="WP_130103050.1">
    <property type="nucleotide sequence ID" value="NZ_SDWW01000030.1"/>
</dbReference>
<sequence length="244" mass="23826">MDVSSRAVATAAVAAVVAATAFVGELPLILFAGVLVVAVAVGWPSLVSLPVRLGPSLVIGLGGIGAVAAIAVTEGEPFLRELPLVFALAIVLSFVHELTRRDGRERLVESVSGVVAGVIIAASAAGWIAAGRTTGGVDLVVTGAVALAVGSAVSALPVAGWAGAFATLAAAAGAGAGAGLLVPGIEPQVGALIGLAVGILLAALLELFDGLESLRGRWASIAAIVLPVTVTGILVYVVGRVLVG</sequence>
<name>A0A4Q5MY74_9MICO</name>
<gene>
    <name evidence="2" type="ORF">EUA98_12620</name>
</gene>
<feature type="transmembrane region" description="Helical" evidence="1">
    <location>
        <begin position="107"/>
        <end position="130"/>
    </location>
</feature>